<name>A0ABQ3FQY5_9GAMM</name>
<keyword evidence="2" id="KW-1185">Reference proteome</keyword>
<sequence>MKQGMCRVTGALISGVPYLRQRLEDVINTPIGSLVGRRDFGSRMHEIQDRNVNEAFHMDAYIRLAEAISDPANGLDDFRLQNLQLSQPESNQVELAVSGLLLIDGQPRSITTDDTHGIMWNGRN</sequence>
<reference evidence="2" key="1">
    <citation type="journal article" date="2019" name="Int. J. Syst. Evol. Microbiol.">
        <title>The Global Catalogue of Microorganisms (GCM) 10K type strain sequencing project: providing services to taxonomists for standard genome sequencing and annotation.</title>
        <authorList>
            <consortium name="The Broad Institute Genomics Platform"/>
            <consortium name="The Broad Institute Genome Sequencing Center for Infectious Disease"/>
            <person name="Wu L."/>
            <person name="Ma J."/>
        </authorList>
    </citation>
    <scope>NUCLEOTIDE SEQUENCE [LARGE SCALE GENOMIC DNA]</scope>
    <source>
        <strain evidence="2">KCTC 42082</strain>
    </source>
</reference>
<dbReference type="Gene3D" id="3.10.450.40">
    <property type="match status" value="1"/>
</dbReference>
<dbReference type="SUPFAM" id="SSF160719">
    <property type="entry name" value="gpW/gp25-like"/>
    <property type="match status" value="1"/>
</dbReference>
<organism evidence="1 2">
    <name type="scientific">Kushneria pakistanensis</name>
    <dbReference type="NCBI Taxonomy" id="1508770"/>
    <lineage>
        <taxon>Bacteria</taxon>
        <taxon>Pseudomonadati</taxon>
        <taxon>Pseudomonadota</taxon>
        <taxon>Gammaproteobacteria</taxon>
        <taxon>Oceanospirillales</taxon>
        <taxon>Halomonadaceae</taxon>
        <taxon>Kushneria</taxon>
    </lineage>
</organism>
<dbReference type="EMBL" id="BMZM01000006">
    <property type="protein sequence ID" value="GHC34678.1"/>
    <property type="molecule type" value="Genomic_DNA"/>
</dbReference>
<evidence type="ECO:0000313" key="2">
    <source>
        <dbReference type="Proteomes" id="UP000604243"/>
    </source>
</evidence>
<proteinExistence type="predicted"/>
<evidence type="ECO:0008006" key="3">
    <source>
        <dbReference type="Google" id="ProtNLM"/>
    </source>
</evidence>
<gene>
    <name evidence="1" type="ORF">GCM10010082_31730</name>
</gene>
<protein>
    <recommendedName>
        <fullName evidence="3">Baseplate assembly protein</fullName>
    </recommendedName>
</protein>
<evidence type="ECO:0000313" key="1">
    <source>
        <dbReference type="EMBL" id="GHC34678.1"/>
    </source>
</evidence>
<comment type="caution">
    <text evidence="1">The sequence shown here is derived from an EMBL/GenBank/DDBJ whole genome shotgun (WGS) entry which is preliminary data.</text>
</comment>
<dbReference type="Proteomes" id="UP000604243">
    <property type="component" value="Unassembled WGS sequence"/>
</dbReference>
<dbReference type="RefSeq" id="WP_189520065.1">
    <property type="nucleotide sequence ID" value="NZ_BMZM01000006.1"/>
</dbReference>
<accession>A0ABQ3FQY5</accession>